<keyword evidence="3" id="KW-1185">Reference proteome</keyword>
<name>A0ABQ5I846_9ASTR</name>
<gene>
    <name evidence="2" type="ORF">Tco_1091353</name>
</gene>
<reference evidence="2" key="1">
    <citation type="journal article" date="2022" name="Int. J. Mol. Sci.">
        <title>Draft Genome of Tanacetum Coccineum: Genomic Comparison of Closely Related Tanacetum-Family Plants.</title>
        <authorList>
            <person name="Yamashiro T."/>
            <person name="Shiraishi A."/>
            <person name="Nakayama K."/>
            <person name="Satake H."/>
        </authorList>
    </citation>
    <scope>NUCLEOTIDE SEQUENCE</scope>
</reference>
<proteinExistence type="predicted"/>
<sequence>MLLAMKDEARGNLNEEENDFMLGNHYGDDLLEELNEAVNASQIHLKSQMHSESVHEHTNHAKLKIVIDTSDDDQIDSSIIFDDPYVENNDGGDEHDSNAHDQSVTLESLI</sequence>
<comment type="caution">
    <text evidence="2">The sequence shown here is derived from an EMBL/GenBank/DDBJ whole genome shotgun (WGS) entry which is preliminary data.</text>
</comment>
<evidence type="ECO:0000256" key="1">
    <source>
        <dbReference type="SAM" id="MobiDB-lite"/>
    </source>
</evidence>
<organism evidence="2 3">
    <name type="scientific">Tanacetum coccineum</name>
    <dbReference type="NCBI Taxonomy" id="301880"/>
    <lineage>
        <taxon>Eukaryota</taxon>
        <taxon>Viridiplantae</taxon>
        <taxon>Streptophyta</taxon>
        <taxon>Embryophyta</taxon>
        <taxon>Tracheophyta</taxon>
        <taxon>Spermatophyta</taxon>
        <taxon>Magnoliopsida</taxon>
        <taxon>eudicotyledons</taxon>
        <taxon>Gunneridae</taxon>
        <taxon>Pentapetalae</taxon>
        <taxon>asterids</taxon>
        <taxon>campanulids</taxon>
        <taxon>Asterales</taxon>
        <taxon>Asteraceae</taxon>
        <taxon>Asteroideae</taxon>
        <taxon>Anthemideae</taxon>
        <taxon>Anthemidinae</taxon>
        <taxon>Tanacetum</taxon>
    </lineage>
</organism>
<accession>A0ABQ5I846</accession>
<evidence type="ECO:0000313" key="3">
    <source>
        <dbReference type="Proteomes" id="UP001151760"/>
    </source>
</evidence>
<dbReference type="EMBL" id="BQNB010020427">
    <property type="protein sequence ID" value="GJT95835.1"/>
    <property type="molecule type" value="Genomic_DNA"/>
</dbReference>
<protein>
    <submittedName>
        <fullName evidence="2">Uncharacterized protein</fullName>
    </submittedName>
</protein>
<reference evidence="2" key="2">
    <citation type="submission" date="2022-01" db="EMBL/GenBank/DDBJ databases">
        <authorList>
            <person name="Yamashiro T."/>
            <person name="Shiraishi A."/>
            <person name="Satake H."/>
            <person name="Nakayama K."/>
        </authorList>
    </citation>
    <scope>NUCLEOTIDE SEQUENCE</scope>
</reference>
<dbReference type="Proteomes" id="UP001151760">
    <property type="component" value="Unassembled WGS sequence"/>
</dbReference>
<feature type="region of interest" description="Disordered" evidence="1">
    <location>
        <begin position="84"/>
        <end position="110"/>
    </location>
</feature>
<evidence type="ECO:0000313" key="2">
    <source>
        <dbReference type="EMBL" id="GJT95835.1"/>
    </source>
</evidence>
<feature type="compositionally biased region" description="Polar residues" evidence="1">
    <location>
        <begin position="100"/>
        <end position="110"/>
    </location>
</feature>